<name>A0A3L8DN34_OOCBI</name>
<dbReference type="Proteomes" id="UP000279307">
    <property type="component" value="Chromosome 6"/>
</dbReference>
<accession>A0A3L8DN34</accession>
<proteinExistence type="predicted"/>
<reference evidence="1" key="1">
    <citation type="journal article" date="2018" name="Genome Res.">
        <title>The genomic architecture and molecular evolution of ant odorant receptors.</title>
        <authorList>
            <person name="McKenzie S.K."/>
            <person name="Kronauer D.J.C."/>
        </authorList>
    </citation>
    <scope>NUCLEOTIDE SEQUENCE [LARGE SCALE GENOMIC DNA]</scope>
    <source>
        <strain evidence="1">Clonal line C1</strain>
    </source>
</reference>
<gene>
    <name evidence="1" type="ORF">DMN91_006242</name>
</gene>
<evidence type="ECO:0000313" key="1">
    <source>
        <dbReference type="EMBL" id="RLU21865.1"/>
    </source>
</evidence>
<dbReference type="EMBL" id="QOIP01000006">
    <property type="protein sequence ID" value="RLU21865.1"/>
    <property type="molecule type" value="Genomic_DNA"/>
</dbReference>
<dbReference type="OrthoDB" id="5976967at2759"/>
<evidence type="ECO:0008006" key="2">
    <source>
        <dbReference type="Google" id="ProtNLM"/>
    </source>
</evidence>
<sequence>MLCCEESRLNDAQSTIAKSVRSSRCDREDSITCGMLPILHRLSTGLEKLKDEYRAIFCVMPLHTEMDTASRLQITLLEAYCREVDIVAVRKPAQAIRQNFYPNCKDLPCVLVALGNSPYLNLPD</sequence>
<dbReference type="Gene3D" id="3.30.1330.30">
    <property type="match status" value="1"/>
</dbReference>
<reference evidence="1" key="2">
    <citation type="submission" date="2018-07" db="EMBL/GenBank/DDBJ databases">
        <authorList>
            <person name="Mckenzie S.K."/>
            <person name="Kronauer D.J.C."/>
        </authorList>
    </citation>
    <scope>NUCLEOTIDE SEQUENCE</scope>
    <source>
        <strain evidence="1">Clonal line C1</strain>
    </source>
</reference>
<protein>
    <recommendedName>
        <fullName evidence="2">Ribosomal protein L7Ae/L30e/S12e/Gadd45 domain-containing protein</fullName>
    </recommendedName>
</protein>
<dbReference type="InterPro" id="IPR029064">
    <property type="entry name" value="Ribosomal_eL30-like_sf"/>
</dbReference>
<comment type="caution">
    <text evidence="1">The sequence shown here is derived from an EMBL/GenBank/DDBJ whole genome shotgun (WGS) entry which is preliminary data.</text>
</comment>
<organism evidence="1">
    <name type="scientific">Ooceraea biroi</name>
    <name type="common">Clonal raider ant</name>
    <name type="synonym">Cerapachys biroi</name>
    <dbReference type="NCBI Taxonomy" id="2015173"/>
    <lineage>
        <taxon>Eukaryota</taxon>
        <taxon>Metazoa</taxon>
        <taxon>Ecdysozoa</taxon>
        <taxon>Arthropoda</taxon>
        <taxon>Hexapoda</taxon>
        <taxon>Insecta</taxon>
        <taxon>Pterygota</taxon>
        <taxon>Neoptera</taxon>
        <taxon>Endopterygota</taxon>
        <taxon>Hymenoptera</taxon>
        <taxon>Apocrita</taxon>
        <taxon>Aculeata</taxon>
        <taxon>Formicoidea</taxon>
        <taxon>Formicidae</taxon>
        <taxon>Dorylinae</taxon>
        <taxon>Ooceraea</taxon>
    </lineage>
</organism>
<dbReference type="AlphaFoldDB" id="A0A3L8DN34"/>